<dbReference type="EMBL" id="CP124855">
    <property type="protein sequence ID" value="WHF51963.1"/>
    <property type="molecule type" value="Genomic_DNA"/>
</dbReference>
<organism evidence="1 2">
    <name type="scientific">Chryseobacterium gotjawalense</name>
    <dbReference type="NCBI Taxonomy" id="3042315"/>
    <lineage>
        <taxon>Bacteria</taxon>
        <taxon>Pseudomonadati</taxon>
        <taxon>Bacteroidota</taxon>
        <taxon>Flavobacteriia</taxon>
        <taxon>Flavobacteriales</taxon>
        <taxon>Weeksellaceae</taxon>
        <taxon>Chryseobacterium group</taxon>
        <taxon>Chryseobacterium</taxon>
    </lineage>
</organism>
<proteinExistence type="predicted"/>
<gene>
    <name evidence="1" type="ORF">QGN23_01500</name>
</gene>
<sequence length="181" mass="21095">MVKIIFSILSLGLLNACVGSNFVLSDGFTKVPISSYRFSNKYKFSSDTLKDIDINYFYELEYSYDSDPNFYKKGEKIAATWGKTLQFYPNGQVREFAKKFSNKNRNITGNRGILYQDKYLFIDMYGAISDGAMRIITYKIKIENDKIFLLEKTFLGGDNLCRVFAKKNKIPEDWKQYEANW</sequence>
<accession>A0ABY8RFJ3</accession>
<protein>
    <recommendedName>
        <fullName evidence="3">Lipoprotein</fullName>
    </recommendedName>
</protein>
<dbReference type="Proteomes" id="UP001241656">
    <property type="component" value="Chromosome"/>
</dbReference>
<evidence type="ECO:0000313" key="2">
    <source>
        <dbReference type="Proteomes" id="UP001241656"/>
    </source>
</evidence>
<evidence type="ECO:0000313" key="1">
    <source>
        <dbReference type="EMBL" id="WHF51963.1"/>
    </source>
</evidence>
<keyword evidence="2" id="KW-1185">Reference proteome</keyword>
<dbReference type="RefSeq" id="WP_282905270.1">
    <property type="nucleotide sequence ID" value="NZ_CP124855.1"/>
</dbReference>
<evidence type="ECO:0008006" key="3">
    <source>
        <dbReference type="Google" id="ProtNLM"/>
    </source>
</evidence>
<name>A0ABY8RFJ3_9FLAO</name>
<reference evidence="1 2" key="1">
    <citation type="submission" date="2023-05" db="EMBL/GenBank/DDBJ databases">
        <title>Genomic insight into Chryseobacterium sp. wdc7 isolated forest soil (Gotjawal).</title>
        <authorList>
            <person name="Park S.-J."/>
        </authorList>
    </citation>
    <scope>NUCLEOTIDE SEQUENCE [LARGE SCALE GENOMIC DNA]</scope>
    <source>
        <strain evidence="2">wdc7</strain>
    </source>
</reference>